<accession>A0A1M5QXU4</accession>
<evidence type="ECO:0000256" key="3">
    <source>
        <dbReference type="ARBA" id="ARBA00011881"/>
    </source>
</evidence>
<organism evidence="9 10">
    <name type="scientific">Asaccharospora irregularis DSM 2635</name>
    <dbReference type="NCBI Taxonomy" id="1121321"/>
    <lineage>
        <taxon>Bacteria</taxon>
        <taxon>Bacillati</taxon>
        <taxon>Bacillota</taxon>
        <taxon>Clostridia</taxon>
        <taxon>Peptostreptococcales</taxon>
        <taxon>Peptostreptococcaceae</taxon>
        <taxon>Asaccharospora</taxon>
    </lineage>
</organism>
<comment type="subunit">
    <text evidence="3">Homotetramer.</text>
</comment>
<keyword evidence="7" id="KW-0067">ATP-binding</keyword>
<dbReference type="STRING" id="1121321.SAMN04488530_12515"/>
<keyword evidence="5" id="KW-0547">Nucleotide-binding</keyword>
<dbReference type="FunFam" id="3.30.460.10:FF:000012">
    <property type="entry name" value="GTP pyrophosphokinase YjbM"/>
    <property type="match status" value="1"/>
</dbReference>
<dbReference type="CDD" id="cd05399">
    <property type="entry name" value="NT_Rel-Spo_like"/>
    <property type="match status" value="1"/>
</dbReference>
<dbReference type="SUPFAM" id="SSF81301">
    <property type="entry name" value="Nucleotidyltransferase"/>
    <property type="match status" value="1"/>
</dbReference>
<dbReference type="GO" id="GO:0015970">
    <property type="term" value="P:guanosine tetraphosphate biosynthetic process"/>
    <property type="evidence" value="ECO:0007669"/>
    <property type="project" value="UniProtKB-UniPathway"/>
</dbReference>
<name>A0A1M5QXU4_9FIRM</name>
<keyword evidence="10" id="KW-1185">Reference proteome</keyword>
<dbReference type="InterPro" id="IPR043519">
    <property type="entry name" value="NT_sf"/>
</dbReference>
<proteinExistence type="inferred from homology"/>
<dbReference type="SMART" id="SM00954">
    <property type="entry name" value="RelA_SpoT"/>
    <property type="match status" value="1"/>
</dbReference>
<dbReference type="InterPro" id="IPR007685">
    <property type="entry name" value="RelA_SpoT"/>
</dbReference>
<dbReference type="PANTHER" id="PTHR47837">
    <property type="entry name" value="GTP PYROPHOSPHOKINASE YJBM"/>
    <property type="match status" value="1"/>
</dbReference>
<sequence>MEYEKWDELLAPYDHAVEELKVKFKNIRKEFLAKGEYSPIEFVTGRTKKVGSIISKATRLNVSDIETEIEDIAGIRIMCQFVDDIYTIVDLIKNRSDMTVVSEKDYIENFKDSGYRSFHVIIKYPINSIAGSKEILCEIQIRTLAMNFWATIEHSLKYKYEHYIPEEIAVRLRRAADAAFLLDQEMSEIREDIMKAQVMYQVKSVTVRDVLNRIQELYSLGDTRKAIIYQRRLDKIDTERDVTEILSLKKDIDDLLEQYKRTGKDDRDSYSY</sequence>
<comment type="pathway">
    <text evidence="1">Purine metabolism; ppGpp biosynthesis; ppGpp from GTP: step 1/2.</text>
</comment>
<feature type="domain" description="RelA/SpoT" evidence="8">
    <location>
        <begin position="45"/>
        <end position="164"/>
    </location>
</feature>
<evidence type="ECO:0000256" key="1">
    <source>
        <dbReference type="ARBA" id="ARBA00004976"/>
    </source>
</evidence>
<evidence type="ECO:0000313" key="9">
    <source>
        <dbReference type="EMBL" id="SHH18964.1"/>
    </source>
</evidence>
<dbReference type="Gene3D" id="1.10.287.860">
    <property type="entry name" value="Nucleotidyltransferase"/>
    <property type="match status" value="1"/>
</dbReference>
<dbReference type="Gene3D" id="3.30.460.10">
    <property type="entry name" value="Beta Polymerase, domain 2"/>
    <property type="match status" value="1"/>
</dbReference>
<dbReference type="UniPathway" id="UPA00908">
    <property type="reaction ID" value="UER00884"/>
</dbReference>
<dbReference type="InterPro" id="IPR052366">
    <property type="entry name" value="GTP_Pyrophosphokinase"/>
</dbReference>
<gene>
    <name evidence="9" type="ORF">SAMN04488530_12515</name>
</gene>
<dbReference type="RefSeq" id="WP_073126758.1">
    <property type="nucleotide sequence ID" value="NZ_BAABCH010000025.1"/>
</dbReference>
<evidence type="ECO:0000256" key="5">
    <source>
        <dbReference type="ARBA" id="ARBA00022741"/>
    </source>
</evidence>
<evidence type="ECO:0000259" key="8">
    <source>
        <dbReference type="SMART" id="SM00954"/>
    </source>
</evidence>
<dbReference type="GO" id="GO:0005524">
    <property type="term" value="F:ATP binding"/>
    <property type="evidence" value="ECO:0007669"/>
    <property type="project" value="UniProtKB-KW"/>
</dbReference>
<evidence type="ECO:0000313" key="10">
    <source>
        <dbReference type="Proteomes" id="UP000243255"/>
    </source>
</evidence>
<dbReference type="Proteomes" id="UP000243255">
    <property type="component" value="Unassembled WGS sequence"/>
</dbReference>
<keyword evidence="4" id="KW-0808">Transferase</keyword>
<reference evidence="10" key="1">
    <citation type="submission" date="2016-11" db="EMBL/GenBank/DDBJ databases">
        <authorList>
            <person name="Varghese N."/>
            <person name="Submissions S."/>
        </authorList>
    </citation>
    <scope>NUCLEOTIDE SEQUENCE [LARGE SCALE GENOMIC DNA]</scope>
    <source>
        <strain evidence="10">DSM 2635</strain>
    </source>
</reference>
<evidence type="ECO:0000256" key="6">
    <source>
        <dbReference type="ARBA" id="ARBA00022777"/>
    </source>
</evidence>
<comment type="similarity">
    <text evidence="2">Belongs to the RelA/SpoT family.</text>
</comment>
<dbReference type="EMBL" id="FQWX01000025">
    <property type="protein sequence ID" value="SHH18964.1"/>
    <property type="molecule type" value="Genomic_DNA"/>
</dbReference>
<evidence type="ECO:0000256" key="7">
    <source>
        <dbReference type="ARBA" id="ARBA00022840"/>
    </source>
</evidence>
<dbReference type="GO" id="GO:0016301">
    <property type="term" value="F:kinase activity"/>
    <property type="evidence" value="ECO:0007669"/>
    <property type="project" value="UniProtKB-KW"/>
</dbReference>
<evidence type="ECO:0000256" key="2">
    <source>
        <dbReference type="ARBA" id="ARBA00007476"/>
    </source>
</evidence>
<dbReference type="OrthoDB" id="9789634at2"/>
<dbReference type="PANTHER" id="PTHR47837:SF2">
    <property type="entry name" value="GTP PYROPHOSPHOKINASE YWAC"/>
    <property type="match status" value="1"/>
</dbReference>
<protein>
    <submittedName>
        <fullName evidence="9">Putative GTP pyrophosphokinase</fullName>
    </submittedName>
</protein>
<dbReference type="Pfam" id="PF04607">
    <property type="entry name" value="RelA_SpoT"/>
    <property type="match status" value="1"/>
</dbReference>
<keyword evidence="6 9" id="KW-0418">Kinase</keyword>
<evidence type="ECO:0000256" key="4">
    <source>
        <dbReference type="ARBA" id="ARBA00022679"/>
    </source>
</evidence>
<dbReference type="AlphaFoldDB" id="A0A1M5QXU4"/>